<dbReference type="AlphaFoldDB" id="K9DHG5"/>
<organism evidence="8 9">
    <name type="scientific">Veillonella seminalis ACS-216-V-Col6b</name>
    <dbReference type="NCBI Taxonomy" id="883156"/>
    <lineage>
        <taxon>Bacteria</taxon>
        <taxon>Bacillati</taxon>
        <taxon>Bacillota</taxon>
        <taxon>Negativicutes</taxon>
        <taxon>Veillonellales</taxon>
        <taxon>Veillonellaceae</taxon>
        <taxon>Veillonella</taxon>
    </lineage>
</organism>
<evidence type="ECO:0000313" key="9">
    <source>
        <dbReference type="Proteomes" id="UP000009891"/>
    </source>
</evidence>
<dbReference type="EMBL" id="AHAF01000008">
    <property type="protein sequence ID" value="EKU78252.1"/>
    <property type="molecule type" value="Genomic_DNA"/>
</dbReference>
<accession>K9DHG5</accession>
<dbReference type="PANTHER" id="PTHR30002:SF4">
    <property type="entry name" value="EPOXYQUEUOSINE REDUCTASE"/>
    <property type="match status" value="1"/>
</dbReference>
<reference evidence="8 9" key="1">
    <citation type="submission" date="2012-09" db="EMBL/GenBank/DDBJ databases">
        <title>The Genome Sequence of Veillonella ratti ACS-216-V-COL6B.</title>
        <authorList>
            <consortium name="The Broad Institute Genome Sequencing Platform"/>
            <person name="Earl A."/>
            <person name="Ward D."/>
            <person name="Feldgarden M."/>
            <person name="Gevers D."/>
            <person name="Saerens B."/>
            <person name="Vaneechoutte M."/>
            <person name="Walker B."/>
            <person name="Young S.K."/>
            <person name="Zeng Q."/>
            <person name="Gargeya S."/>
            <person name="Fitzgerald M."/>
            <person name="Haas B."/>
            <person name="Abouelleil A."/>
            <person name="Alvarado L."/>
            <person name="Arachchi H.M."/>
            <person name="Berlin A."/>
            <person name="Chapman S.B."/>
            <person name="Goldberg J."/>
            <person name="Griggs A."/>
            <person name="Gujja S."/>
            <person name="Hansen M."/>
            <person name="Howarth C."/>
            <person name="Imamovic A."/>
            <person name="Larimer J."/>
            <person name="McCowen C."/>
            <person name="Montmayeur A."/>
            <person name="Murphy C."/>
            <person name="Neiman D."/>
            <person name="Pearson M."/>
            <person name="Priest M."/>
            <person name="Roberts A."/>
            <person name="Saif S."/>
            <person name="Shea T."/>
            <person name="Sisk P."/>
            <person name="Sykes S."/>
            <person name="Wortman J."/>
            <person name="Nusbaum C."/>
            <person name="Birren B."/>
        </authorList>
    </citation>
    <scope>NUCLEOTIDE SEQUENCE [LARGE SCALE GENOMIC DNA]</scope>
    <source>
        <strain evidence="8 9">ACS-216-V-Col6b</strain>
    </source>
</reference>
<keyword evidence="1" id="KW-0004">4Fe-4S</keyword>
<dbReference type="Proteomes" id="UP000009891">
    <property type="component" value="Unassembled WGS sequence"/>
</dbReference>
<evidence type="ECO:0000256" key="4">
    <source>
        <dbReference type="ARBA" id="ARBA00022785"/>
    </source>
</evidence>
<dbReference type="STRING" id="883156.HMPREF9282_01158"/>
<keyword evidence="1" id="KW-0479">Metal-binding</keyword>
<evidence type="ECO:0000313" key="8">
    <source>
        <dbReference type="EMBL" id="EKU78252.1"/>
    </source>
</evidence>
<dbReference type="InterPro" id="IPR004453">
    <property type="entry name" value="QueG"/>
</dbReference>
<dbReference type="SUPFAM" id="SSF46548">
    <property type="entry name" value="alpha-helical ferredoxin"/>
    <property type="match status" value="1"/>
</dbReference>
<protein>
    <recommendedName>
        <fullName evidence="7">4Fe-4S ferredoxin-type domain-containing protein</fullName>
    </recommendedName>
</protein>
<evidence type="ECO:0000256" key="3">
    <source>
        <dbReference type="ARBA" id="ARBA00022694"/>
    </source>
</evidence>
<keyword evidence="5" id="KW-0560">Oxidoreductase</keyword>
<evidence type="ECO:0000256" key="2">
    <source>
        <dbReference type="ARBA" id="ARBA00022490"/>
    </source>
</evidence>
<feature type="compositionally biased region" description="Polar residues" evidence="6">
    <location>
        <begin position="295"/>
        <end position="308"/>
    </location>
</feature>
<dbReference type="GO" id="GO:0051539">
    <property type="term" value="F:4 iron, 4 sulfur cluster binding"/>
    <property type="evidence" value="ECO:0007669"/>
    <property type="project" value="UniProtKB-KW"/>
</dbReference>
<dbReference type="PANTHER" id="PTHR30002">
    <property type="entry name" value="EPOXYQUEUOSINE REDUCTASE"/>
    <property type="match status" value="1"/>
</dbReference>
<dbReference type="GeneID" id="83055799"/>
<proteinExistence type="predicted"/>
<evidence type="ECO:0000256" key="5">
    <source>
        <dbReference type="ARBA" id="ARBA00023002"/>
    </source>
</evidence>
<dbReference type="GO" id="GO:0052693">
    <property type="term" value="F:epoxyqueuosine reductase activity"/>
    <property type="evidence" value="ECO:0007669"/>
    <property type="project" value="TreeGrafter"/>
</dbReference>
<dbReference type="Pfam" id="PF13484">
    <property type="entry name" value="Fer4_16"/>
    <property type="match status" value="1"/>
</dbReference>
<evidence type="ECO:0000259" key="7">
    <source>
        <dbReference type="PROSITE" id="PS51379"/>
    </source>
</evidence>
<dbReference type="InterPro" id="IPR017896">
    <property type="entry name" value="4Fe4S_Fe-S-bd"/>
</dbReference>
<dbReference type="HOGENOM" id="CLU_030790_2_1_9"/>
<dbReference type="GO" id="GO:0008616">
    <property type="term" value="P:tRNA queuosine(34) biosynthetic process"/>
    <property type="evidence" value="ECO:0007669"/>
    <property type="project" value="UniProtKB-KW"/>
</dbReference>
<name>K9DHG5_9FIRM</name>
<sequence length="325" mass="36151">MITRNDIFQIAKKLNIPAVGIAPWPLPEDAPNYIDTNKPCPFINGTLEERLTANTQLQTPKSAIVCLFPYYIKTDQPVNLPRYAWGPDYHLVIPDYLKRFGAALQELDQTVEFEIHCDTSPMADRYIAYLAGLGIFGKNRSLIHPVWGSYTSIGTLLTSCELTPDEPMQGTCLSCNRCIKSCPGQSLGHKDFGFETCKSYLTQKKRDLPPDEVAIIQKSPLIWGCDICQEVCPHNRNVPTTPIPEFQTVEPYVNPVQLPELTNKTFKAEYGHRAFAWRGKAVLLRNANYIAETNTTGTDSNAITSSADSAAKPVAPLTTHSSNDE</sequence>
<keyword evidence="1" id="KW-0408">Iron</keyword>
<feature type="domain" description="4Fe-4S ferredoxin-type" evidence="7">
    <location>
        <begin position="163"/>
        <end position="192"/>
    </location>
</feature>
<keyword evidence="3" id="KW-0819">tRNA processing</keyword>
<evidence type="ECO:0000256" key="6">
    <source>
        <dbReference type="SAM" id="MobiDB-lite"/>
    </source>
</evidence>
<dbReference type="Pfam" id="PF08331">
    <property type="entry name" value="QueG_DUF1730"/>
    <property type="match status" value="1"/>
</dbReference>
<feature type="region of interest" description="Disordered" evidence="6">
    <location>
        <begin position="295"/>
        <end position="325"/>
    </location>
</feature>
<gene>
    <name evidence="8" type="ORF">HMPREF9282_01158</name>
</gene>
<evidence type="ECO:0000256" key="1">
    <source>
        <dbReference type="ARBA" id="ARBA00022485"/>
    </source>
</evidence>
<keyword evidence="2" id="KW-0963">Cytoplasm</keyword>
<dbReference type="eggNOG" id="COG1600">
    <property type="taxonomic scope" value="Bacteria"/>
</dbReference>
<keyword evidence="1" id="KW-0411">Iron-sulfur</keyword>
<dbReference type="InterPro" id="IPR013542">
    <property type="entry name" value="QueG_DUF1730"/>
</dbReference>
<dbReference type="PATRIC" id="fig|883156.3.peg.1137"/>
<dbReference type="PROSITE" id="PS51379">
    <property type="entry name" value="4FE4S_FER_2"/>
    <property type="match status" value="1"/>
</dbReference>
<keyword evidence="4" id="KW-0671">Queuosine biosynthesis</keyword>
<dbReference type="RefSeq" id="WP_006556045.1">
    <property type="nucleotide sequence ID" value="NZ_JH992937.1"/>
</dbReference>
<keyword evidence="9" id="KW-1185">Reference proteome</keyword>
<comment type="caution">
    <text evidence="8">The sequence shown here is derived from an EMBL/GenBank/DDBJ whole genome shotgun (WGS) entry which is preliminary data.</text>
</comment>